<dbReference type="KEGG" id="vta:B0057"/>
<dbReference type="Pfam" id="PF16452">
    <property type="entry name" value="Phage_CI_C"/>
    <property type="match status" value="1"/>
</dbReference>
<feature type="domain" description="Bacteriophage CI repressor N-terminal" evidence="1">
    <location>
        <begin position="18"/>
        <end position="82"/>
    </location>
</feature>
<keyword evidence="4" id="KW-1185">Reference proteome</keyword>
<dbReference type="Pfam" id="PF07022">
    <property type="entry name" value="Phage_CI_repr"/>
    <property type="match status" value="1"/>
</dbReference>
<protein>
    <submittedName>
        <fullName evidence="3">Predicted transcriptional regulator</fullName>
    </submittedName>
</protein>
<evidence type="ECO:0000313" key="3">
    <source>
        <dbReference type="EMBL" id="SON51668.1"/>
    </source>
</evidence>
<dbReference type="Proteomes" id="UP000235828">
    <property type="component" value="Chromosome B"/>
</dbReference>
<dbReference type="InterPro" id="IPR032499">
    <property type="entry name" value="Phage_CI_C"/>
</dbReference>
<accession>A0A2N8ZIE1</accession>
<dbReference type="GO" id="GO:0045892">
    <property type="term" value="P:negative regulation of DNA-templated transcription"/>
    <property type="evidence" value="ECO:0007669"/>
    <property type="project" value="InterPro"/>
</dbReference>
<sequence length="208" mass="23414">MPTNQDRLSAFEYFCGKDFVQRLSEVTESKSQRVLSEKLGIPTSTISTWVKRGLTPHEIAVRVHLHTGVSLKWLLLGQGDAFPNRSSHKHESKRLETKFLFDVESFYLKKGKLQGLRTITFDKSLLDEVDVMNAMAIKDGDTTYVIDKEVHQAISGTYLVDMDGLLSLNDIQRLPGKKLAISFNGSTLTVDEDDVRVVGRVALVMEKK</sequence>
<evidence type="ECO:0000259" key="1">
    <source>
        <dbReference type="Pfam" id="PF07022"/>
    </source>
</evidence>
<evidence type="ECO:0000313" key="4">
    <source>
        <dbReference type="Proteomes" id="UP000235828"/>
    </source>
</evidence>
<dbReference type="InterPro" id="IPR010744">
    <property type="entry name" value="Phage_CI_N"/>
</dbReference>
<dbReference type="GO" id="GO:0051259">
    <property type="term" value="P:protein complex oligomerization"/>
    <property type="evidence" value="ECO:0007669"/>
    <property type="project" value="InterPro"/>
</dbReference>
<organism evidence="3 4">
    <name type="scientific">Vibrio tapetis subsp. tapetis</name>
    <dbReference type="NCBI Taxonomy" id="1671868"/>
    <lineage>
        <taxon>Bacteria</taxon>
        <taxon>Pseudomonadati</taxon>
        <taxon>Pseudomonadota</taxon>
        <taxon>Gammaproteobacteria</taxon>
        <taxon>Vibrionales</taxon>
        <taxon>Vibrionaceae</taxon>
        <taxon>Vibrio</taxon>
    </lineage>
</organism>
<dbReference type="EMBL" id="LT960612">
    <property type="protein sequence ID" value="SON51668.1"/>
    <property type="molecule type" value="Genomic_DNA"/>
</dbReference>
<dbReference type="Gene3D" id="1.10.260.40">
    <property type="entry name" value="lambda repressor-like DNA-binding domains"/>
    <property type="match status" value="1"/>
</dbReference>
<proteinExistence type="predicted"/>
<dbReference type="AlphaFoldDB" id="A0A2N8ZIE1"/>
<evidence type="ECO:0000259" key="2">
    <source>
        <dbReference type="Pfam" id="PF16452"/>
    </source>
</evidence>
<dbReference type="GO" id="GO:0003677">
    <property type="term" value="F:DNA binding"/>
    <property type="evidence" value="ECO:0007669"/>
    <property type="project" value="InterPro"/>
</dbReference>
<reference evidence="3 4" key="1">
    <citation type="submission" date="2017-10" db="EMBL/GenBank/DDBJ databases">
        <authorList>
            <person name="Banno H."/>
            <person name="Chua N.-H."/>
        </authorList>
    </citation>
    <scope>NUCLEOTIDE SEQUENCE [LARGE SCALE GENOMIC DNA]</scope>
    <source>
        <strain evidence="3">Vibrio tapetis CECT4600</strain>
    </source>
</reference>
<dbReference type="RefSeq" id="WP_102524076.1">
    <property type="nucleotide sequence ID" value="NZ_LT960612.1"/>
</dbReference>
<name>A0A2N8ZIE1_9VIBR</name>
<dbReference type="InterPro" id="IPR010982">
    <property type="entry name" value="Lambda_DNA-bd_dom_sf"/>
</dbReference>
<gene>
    <name evidence="3" type="ORF">VTAP4600_B0057</name>
</gene>
<feature type="domain" description="Bacteriophage CI repressor C-terminal" evidence="2">
    <location>
        <begin position="104"/>
        <end position="202"/>
    </location>
</feature>
<dbReference type="OrthoDB" id="5829794at2"/>
<dbReference type="Gene3D" id="2.10.109.10">
    <property type="entry name" value="Umud Fragment, subunit A"/>
    <property type="match status" value="1"/>
</dbReference>